<evidence type="ECO:0000313" key="14">
    <source>
        <dbReference type="Proteomes" id="UP000267277"/>
    </source>
</evidence>
<dbReference type="EMBL" id="MF768985">
    <property type="protein sequence ID" value="ATU83383.1"/>
    <property type="molecule type" value="Genomic_DNA"/>
</dbReference>
<keyword evidence="4 8" id="KW-0547">Nucleotide-binding</keyword>
<evidence type="ECO:0000256" key="7">
    <source>
        <dbReference type="ARBA" id="ARBA00023116"/>
    </source>
</evidence>
<dbReference type="Pfam" id="PF03477">
    <property type="entry name" value="ATP-cone"/>
    <property type="match status" value="1"/>
</dbReference>
<evidence type="ECO:0000256" key="3">
    <source>
        <dbReference type="ARBA" id="ARBA00022533"/>
    </source>
</evidence>
<evidence type="ECO:0000313" key="12">
    <source>
        <dbReference type="EMBL" id="ASA40411.1"/>
    </source>
</evidence>
<dbReference type="SUPFAM" id="SSF48168">
    <property type="entry name" value="R1 subunit of ribonucleotide reductase, N-terminal domain"/>
    <property type="match status" value="1"/>
</dbReference>
<evidence type="ECO:0000313" key="13">
    <source>
        <dbReference type="EMBL" id="ATU83383.1"/>
    </source>
</evidence>
<dbReference type="Proteomes" id="UP000267516">
    <property type="component" value="Segment"/>
</dbReference>
<keyword evidence="6 9" id="KW-0560">Oxidoreductase</keyword>
<dbReference type="Proteomes" id="UP000267277">
    <property type="component" value="Segment"/>
</dbReference>
<dbReference type="GO" id="GO:0009263">
    <property type="term" value="P:deoxyribonucleotide biosynthetic process"/>
    <property type="evidence" value="ECO:0007669"/>
    <property type="project" value="UniProtKB-KW"/>
</dbReference>
<sequence>MGSNQQQSFISKRNGTKQEISLEKIIKRIENACLPVNQYVPKLDKNAINPQELASHIMDRLPATISFQEMDDFLADYAKTKIVDHPDFGKLAGRFICSNIHKNTKEWNSFSATTQKLRHAIHPGTGKPASVVNDTYYENVMANAEILDAVIDYKMDYLFTCFGLRTLEYSYLIKIGSPTDRKKRILVERPQDMIMRVAVGIHGSDIKSVIETYDLMSRHYFTHASPTLFNCGTVTPQLSSCFLLGLQDDSIEGIYDTLKEAAIISKTAGGLGIHFHDLRAKGSPISSWNGTHPGLMAFLQIFNVSVKKVSQGGDKRRGAAAIYISDWHLDVKDFIDCRKNAGNEDLRTRDLFPAIWVSDLFMERVKAGKNWSLMCPHECPGLSDVHGEEFKALYEKYEAEGKGKEVVKARALFDQINSARIETGTPYVCFKDTINRKSNQENVGIIKSSNLCTEIVQYSDSEETAVCNLASIAVNKFVKYSPIPSLRPYVDYREMKRVVKIMTRNLDKVIDVNFYAVDKTRISNMKTRPMGLGVQGLADLFFKLRIPFESEEAALINKRIFETIYYGALEASCEIAKEKGETYELFEGSPLSKGIFQFDMGKENIKNRDIYFNSLPIHDWEQLRRDIMKYGVHNSMFVAPMPTASTAQILGNSESFEPLTSNMYNRNVLSGSFQVVNEYVIRELIKLGEWNSVTKQRIMASGGSIQTLPNIPKSTKELFKTVWEINPRTTLDMAIQRGMFVDQAQSLNLFVEEPELSKVRSMTMYAWEKGIKTLYYLRTKGAARAVQFTVDKNVLQEVKKEAPSPVAAFSAPVREEEEEKKSSIVVPNPAAALLCSINNPGACEMCSS</sequence>
<reference evidence="13" key="4">
    <citation type="journal article" date="2018" name="Aquaculture">
        <title>Complete genome sequence of a white spot syndrome virus associated with a disease incursion in Australia.</title>
        <authorList>
            <person name="Oakey J."/>
            <person name="Smith C.S."/>
        </authorList>
    </citation>
    <scope>NUCLEOTIDE SEQUENCE [LARGE SCALE GENOMIC DNA]</scope>
    <source>
        <strain evidence="13">WSSV-AU</strain>
    </source>
</reference>
<comment type="function">
    <text evidence="9">Provides the precursors necessary for DNA synthesis. Catalyzes the biosynthesis of deoxyribonucleotides from the corresponding ribonucleotides.</text>
</comment>
<evidence type="ECO:0000256" key="5">
    <source>
        <dbReference type="ARBA" id="ARBA00022840"/>
    </source>
</evidence>
<feature type="domain" description="ATP-cone" evidence="10">
    <location>
        <begin position="8"/>
        <end position="106"/>
    </location>
</feature>
<organism evidence="11 14">
    <name type="scientific">White spot syndrome virus</name>
    <dbReference type="NCBI Taxonomy" id="342409"/>
    <lineage>
        <taxon>Viruses</taxon>
        <taxon>Viruses incertae sedis</taxon>
        <taxon>Naldaviricetes</taxon>
        <taxon>Nimaviridae</taxon>
        <taxon>Whispovirus</taxon>
    </lineage>
</organism>
<dbReference type="Gene3D" id="3.20.70.20">
    <property type="match status" value="1"/>
</dbReference>
<evidence type="ECO:0000256" key="6">
    <source>
        <dbReference type="ARBA" id="ARBA00023002"/>
    </source>
</evidence>
<dbReference type="InterPro" id="IPR005144">
    <property type="entry name" value="ATP-cone_dom"/>
</dbReference>
<proteinExistence type="inferred from homology"/>
<keyword evidence="3" id="KW-0021">Allosteric enzyme</keyword>
<comment type="catalytic activity">
    <reaction evidence="9">
        <text>a 2'-deoxyribonucleoside 5'-diphosphate + [thioredoxin]-disulfide + H2O = a ribonucleoside 5'-diphosphate + [thioredoxin]-dithiol</text>
        <dbReference type="Rhea" id="RHEA:23252"/>
        <dbReference type="Rhea" id="RHEA-COMP:10698"/>
        <dbReference type="Rhea" id="RHEA-COMP:10700"/>
        <dbReference type="ChEBI" id="CHEBI:15377"/>
        <dbReference type="ChEBI" id="CHEBI:29950"/>
        <dbReference type="ChEBI" id="CHEBI:50058"/>
        <dbReference type="ChEBI" id="CHEBI:57930"/>
        <dbReference type="ChEBI" id="CHEBI:73316"/>
        <dbReference type="EC" id="1.17.4.1"/>
    </reaction>
</comment>
<dbReference type="EMBL" id="KT995471">
    <property type="protein sequence ID" value="ALN66341.1"/>
    <property type="molecule type" value="Genomic_DNA"/>
</dbReference>
<dbReference type="PANTHER" id="PTHR11573">
    <property type="entry name" value="RIBONUCLEOSIDE-DIPHOSPHATE REDUCTASE LARGE CHAIN"/>
    <property type="match status" value="1"/>
</dbReference>
<dbReference type="EMBL" id="KY827813">
    <property type="protein sequence ID" value="ASA40411.1"/>
    <property type="molecule type" value="Genomic_DNA"/>
</dbReference>
<keyword evidence="7 9" id="KW-0215">Deoxyribonucleotide synthesis</keyword>
<dbReference type="Pfam" id="PF00317">
    <property type="entry name" value="Ribonuc_red_lgN"/>
    <property type="match status" value="1"/>
</dbReference>
<dbReference type="Pfam" id="PF02867">
    <property type="entry name" value="Ribonuc_red_lgC"/>
    <property type="match status" value="1"/>
</dbReference>
<dbReference type="InterPro" id="IPR039718">
    <property type="entry name" value="Rrm1"/>
</dbReference>
<evidence type="ECO:0000256" key="2">
    <source>
        <dbReference type="ARBA" id="ARBA00012274"/>
    </source>
</evidence>
<dbReference type="InterPro" id="IPR013509">
    <property type="entry name" value="RNR_lsu_N"/>
</dbReference>
<dbReference type="InterPro" id="IPR000788">
    <property type="entry name" value="RNR_lg_C"/>
</dbReference>
<dbReference type="InterPro" id="IPR013346">
    <property type="entry name" value="NrdE_NrdA_C"/>
</dbReference>
<dbReference type="CDD" id="cd01679">
    <property type="entry name" value="RNR_I"/>
    <property type="match status" value="1"/>
</dbReference>
<dbReference type="GO" id="GO:0005524">
    <property type="term" value="F:ATP binding"/>
    <property type="evidence" value="ECO:0007669"/>
    <property type="project" value="UniProtKB-UniRule"/>
</dbReference>
<evidence type="ECO:0000259" key="10">
    <source>
        <dbReference type="PROSITE" id="PS51161"/>
    </source>
</evidence>
<dbReference type="EC" id="1.17.4.1" evidence="2 9"/>
<evidence type="ECO:0000256" key="8">
    <source>
        <dbReference type="PROSITE-ProRule" id="PRU00492"/>
    </source>
</evidence>
<dbReference type="PRINTS" id="PR01183">
    <property type="entry name" value="RIBORDTASEM1"/>
</dbReference>
<dbReference type="PROSITE" id="PS51161">
    <property type="entry name" value="ATP_CONE"/>
    <property type="match status" value="1"/>
</dbReference>
<dbReference type="InterPro" id="IPR008926">
    <property type="entry name" value="RNR_R1-su_N"/>
</dbReference>
<evidence type="ECO:0000256" key="4">
    <source>
        <dbReference type="ARBA" id="ARBA00022741"/>
    </source>
</evidence>
<accession>A0A0S2E698</accession>
<keyword evidence="5 8" id="KW-0067">ATP-binding</keyword>
<dbReference type="GO" id="GO:0004748">
    <property type="term" value="F:ribonucleoside-diphosphate reductase activity, thioredoxin disulfide as acceptor"/>
    <property type="evidence" value="ECO:0007669"/>
    <property type="project" value="UniProtKB-EC"/>
</dbReference>
<comment type="similarity">
    <text evidence="1 9">Belongs to the ribonucleoside diphosphate reductase large chain family.</text>
</comment>
<dbReference type="PANTHER" id="PTHR11573:SF6">
    <property type="entry name" value="RIBONUCLEOSIDE-DIPHOSPHATE REDUCTASE LARGE SUBUNIT"/>
    <property type="match status" value="1"/>
</dbReference>
<dbReference type="Proteomes" id="UP000278929">
    <property type="component" value="Genome"/>
</dbReference>
<evidence type="ECO:0000256" key="1">
    <source>
        <dbReference type="ARBA" id="ARBA00010406"/>
    </source>
</evidence>
<protein>
    <recommendedName>
        <fullName evidence="2 9">Ribonucleoside-diphosphate reductase</fullName>
        <ecNumber evidence="2 9">1.17.4.1</ecNumber>
    </recommendedName>
</protein>
<evidence type="ECO:0000313" key="11">
    <source>
        <dbReference type="EMBL" id="ALN66341.1"/>
    </source>
</evidence>
<dbReference type="UniPathway" id="UPA00326"/>
<evidence type="ECO:0000256" key="9">
    <source>
        <dbReference type="RuleBase" id="RU003410"/>
    </source>
</evidence>
<name>A0A0S2E698_9VIRU</name>
<dbReference type="NCBIfam" id="TIGR02506">
    <property type="entry name" value="NrdE_NrdA"/>
    <property type="match status" value="1"/>
</dbReference>
<dbReference type="SUPFAM" id="SSF51998">
    <property type="entry name" value="PFL-like glycyl radical enzymes"/>
    <property type="match status" value="1"/>
</dbReference>
<reference evidence="12" key="3">
    <citation type="submission" date="2017-03" db="EMBL/GenBank/DDBJ databases">
        <title>A VP24-truncated isolate of white spot syndrome virus is inefficient in per os infection.</title>
        <authorList>
            <person name="Han Y."/>
            <person name="Li F."/>
            <person name="Xu L."/>
            <person name="Huang W."/>
            <person name="Yang F."/>
        </authorList>
    </citation>
    <scope>NUCLEOTIDE SEQUENCE</scope>
    <source>
        <strain evidence="12">CN04</strain>
    </source>
</reference>
<reference evidence="11 14" key="2">
    <citation type="submission" date="2015-11" db="EMBL/GenBank/DDBJ databases">
        <title>Comparative analysis of genome sequences of three different virulent isolates of white spot syndrome virus.</title>
        <authorList>
            <person name="Gao M."/>
            <person name="Yang F."/>
            <person name="Xu L."/>
            <person name="Li F."/>
        </authorList>
    </citation>
    <scope>NUCLEOTIDE SEQUENCE [LARGE SCALE GENOMIC DNA]</scope>
    <source>
        <strain evidence="11 14">CN03</strain>
    </source>
</reference>
<reference evidence="12" key="1">
    <citation type="journal article" date="2015" name="J. Virol.">
        <title>VP24 Is a Chitin-Binding Protein Involved in White Spot Syndrome Virus Infection.</title>
        <authorList>
            <person name="Li Z."/>
            <person name="Li F."/>
            <person name="Han Y."/>
            <person name="Xu L."/>
            <person name="Yang F."/>
        </authorList>
    </citation>
    <scope>NUCLEOTIDE SEQUENCE [LARGE SCALE GENOMIC DNA]</scope>
    <source>
        <strain evidence="12">CN04</strain>
    </source>
</reference>